<dbReference type="Proteomes" id="UP000233750">
    <property type="component" value="Unassembled WGS sequence"/>
</dbReference>
<reference evidence="1 2" key="1">
    <citation type="submission" date="2017-12" db="EMBL/GenBank/DDBJ databases">
        <title>Sequencing the genomes of 1000 Actinobacteria strains.</title>
        <authorList>
            <person name="Klenk H.-P."/>
        </authorList>
    </citation>
    <scope>NUCLEOTIDE SEQUENCE [LARGE SCALE GENOMIC DNA]</scope>
    <source>
        <strain evidence="1 2">DSM 45165</strain>
    </source>
</reference>
<gene>
    <name evidence="1" type="ORF">ATK30_4192</name>
</gene>
<accession>A0A2N3WHK8</accession>
<evidence type="ECO:0000313" key="1">
    <source>
        <dbReference type="EMBL" id="PKV93349.1"/>
    </source>
</evidence>
<proteinExistence type="predicted"/>
<name>A0A2N3WHK8_9PSEU</name>
<keyword evidence="2" id="KW-1185">Reference proteome</keyword>
<comment type="caution">
    <text evidence="1">The sequence shown here is derived from an EMBL/GenBank/DDBJ whole genome shotgun (WGS) entry which is preliminary data.</text>
</comment>
<protein>
    <submittedName>
        <fullName evidence="1">Uncharacterized protein</fullName>
    </submittedName>
</protein>
<sequence length="108" mass="11779">MVPDLRTDRQTVPGAAILQTTLDFPVGVRRAFRTSMVQGLREWVGVRFLAARYRTAPASRMVAPRPVGALDVGRPGLIGLSLVEESARPVATGRRRTVGGRVRPRFVG</sequence>
<organism evidence="1 2">
    <name type="scientific">Amycolatopsis echigonensis</name>
    <dbReference type="NCBI Taxonomy" id="2576905"/>
    <lineage>
        <taxon>Bacteria</taxon>
        <taxon>Bacillati</taxon>
        <taxon>Actinomycetota</taxon>
        <taxon>Actinomycetes</taxon>
        <taxon>Pseudonocardiales</taxon>
        <taxon>Pseudonocardiaceae</taxon>
        <taxon>Amycolatopsis</taxon>
    </lineage>
</organism>
<evidence type="ECO:0000313" key="2">
    <source>
        <dbReference type="Proteomes" id="UP000233750"/>
    </source>
</evidence>
<dbReference type="AlphaFoldDB" id="A0A2N3WHK8"/>
<dbReference type="EMBL" id="PJMY01000003">
    <property type="protein sequence ID" value="PKV93349.1"/>
    <property type="molecule type" value="Genomic_DNA"/>
</dbReference>